<evidence type="ECO:0000313" key="1">
    <source>
        <dbReference type="EMBL" id="CAG8798582.1"/>
    </source>
</evidence>
<gene>
    <name evidence="1" type="ORF">GMARGA_LOCUS22627</name>
</gene>
<dbReference type="EMBL" id="CAJVQB010022019">
    <property type="protein sequence ID" value="CAG8798582.1"/>
    <property type="molecule type" value="Genomic_DNA"/>
</dbReference>
<proteinExistence type="predicted"/>
<protein>
    <submittedName>
        <fullName evidence="1">1722_t:CDS:1</fullName>
    </submittedName>
</protein>
<sequence length="106" mass="11988">IFNNLKSADNWLEALKQLFSDDIHEIDEWIKNLENSGCDSLSVVGIDKNAIILDLDETKKKQGLLFALIGVECDEHIELDFQPEIDLQVTEEIDKNILGNSGNFDI</sequence>
<keyword evidence="2" id="KW-1185">Reference proteome</keyword>
<feature type="non-terminal residue" evidence="1">
    <location>
        <position position="1"/>
    </location>
</feature>
<accession>A0ABN7VTD9</accession>
<comment type="caution">
    <text evidence="1">The sequence shown here is derived from an EMBL/GenBank/DDBJ whole genome shotgun (WGS) entry which is preliminary data.</text>
</comment>
<organism evidence="1 2">
    <name type="scientific">Gigaspora margarita</name>
    <dbReference type="NCBI Taxonomy" id="4874"/>
    <lineage>
        <taxon>Eukaryota</taxon>
        <taxon>Fungi</taxon>
        <taxon>Fungi incertae sedis</taxon>
        <taxon>Mucoromycota</taxon>
        <taxon>Glomeromycotina</taxon>
        <taxon>Glomeromycetes</taxon>
        <taxon>Diversisporales</taxon>
        <taxon>Gigasporaceae</taxon>
        <taxon>Gigaspora</taxon>
    </lineage>
</organism>
<evidence type="ECO:0000313" key="2">
    <source>
        <dbReference type="Proteomes" id="UP000789901"/>
    </source>
</evidence>
<reference evidence="1 2" key="1">
    <citation type="submission" date="2021-06" db="EMBL/GenBank/DDBJ databases">
        <authorList>
            <person name="Kallberg Y."/>
            <person name="Tangrot J."/>
            <person name="Rosling A."/>
        </authorList>
    </citation>
    <scope>NUCLEOTIDE SEQUENCE [LARGE SCALE GENOMIC DNA]</scope>
    <source>
        <strain evidence="1 2">120-4 pot B 10/14</strain>
    </source>
</reference>
<name>A0ABN7VTD9_GIGMA</name>
<dbReference type="Proteomes" id="UP000789901">
    <property type="component" value="Unassembled WGS sequence"/>
</dbReference>